<protein>
    <submittedName>
        <fullName evidence="2">Uncharacterized protein</fullName>
    </submittedName>
</protein>
<dbReference type="Proteomes" id="UP000283543">
    <property type="component" value="Unassembled WGS sequence"/>
</dbReference>
<name>A0A397ETB6_APHAT</name>
<evidence type="ECO:0000313" key="1">
    <source>
        <dbReference type="EMBL" id="RHY71416.1"/>
    </source>
</evidence>
<sequence>MTHTVDTLHLTHEQLTIPVYLAKKGVFARHNQGAGPPTRRVQTGRSVKEHHSVHAHWGLSARWRDGWGVEETALRAQGMVEFCAEPMSSARVVARECREVGLE</sequence>
<gene>
    <name evidence="2" type="ORF">DYB31_012391</name>
    <name evidence="1" type="ORF">DYB34_010574</name>
</gene>
<evidence type="ECO:0000313" key="3">
    <source>
        <dbReference type="Proteomes" id="UP000266196"/>
    </source>
</evidence>
<dbReference type="AlphaFoldDB" id="A0A397ETB6"/>
<reference evidence="3 4" key="1">
    <citation type="submission" date="2018-08" db="EMBL/GenBank/DDBJ databases">
        <title>Aphanomyces genome sequencing and annotation.</title>
        <authorList>
            <person name="Minardi D."/>
            <person name="Oidtmann B."/>
            <person name="Van Der Giezen M."/>
            <person name="Studholme D.J."/>
        </authorList>
    </citation>
    <scope>NUCLEOTIDE SEQUENCE [LARGE SCALE GENOMIC DNA]</scope>
    <source>
        <strain evidence="2 3">197901</strain>
        <strain evidence="1 4">Si</strain>
    </source>
</reference>
<accession>A0A397ETB6</accession>
<evidence type="ECO:0000313" key="2">
    <source>
        <dbReference type="EMBL" id="RHZ04871.1"/>
    </source>
</evidence>
<dbReference type="EMBL" id="QUTE01013301">
    <property type="protein sequence ID" value="RHZ04871.1"/>
    <property type="molecule type" value="Genomic_DNA"/>
</dbReference>
<proteinExistence type="predicted"/>
<organism evidence="2 3">
    <name type="scientific">Aphanomyces astaci</name>
    <name type="common">Crayfish plague agent</name>
    <dbReference type="NCBI Taxonomy" id="112090"/>
    <lineage>
        <taxon>Eukaryota</taxon>
        <taxon>Sar</taxon>
        <taxon>Stramenopiles</taxon>
        <taxon>Oomycota</taxon>
        <taxon>Saprolegniomycetes</taxon>
        <taxon>Saprolegniales</taxon>
        <taxon>Verrucalvaceae</taxon>
        <taxon>Aphanomyces</taxon>
    </lineage>
</organism>
<dbReference type="Proteomes" id="UP000266196">
    <property type="component" value="Unassembled WGS sequence"/>
</dbReference>
<evidence type="ECO:0000313" key="4">
    <source>
        <dbReference type="Proteomes" id="UP000283543"/>
    </source>
</evidence>
<dbReference type="EMBL" id="QUTB01002740">
    <property type="protein sequence ID" value="RHY71416.1"/>
    <property type="molecule type" value="Genomic_DNA"/>
</dbReference>
<comment type="caution">
    <text evidence="2">The sequence shown here is derived from an EMBL/GenBank/DDBJ whole genome shotgun (WGS) entry which is preliminary data.</text>
</comment>